<dbReference type="Gene3D" id="3.30.420.140">
    <property type="entry name" value="YqgF/RNase H-like domain"/>
    <property type="match status" value="1"/>
</dbReference>
<dbReference type="GO" id="GO:0003729">
    <property type="term" value="F:mRNA binding"/>
    <property type="evidence" value="ECO:0007669"/>
    <property type="project" value="TreeGrafter"/>
</dbReference>
<dbReference type="Pfam" id="PF09371">
    <property type="entry name" value="Tex_N"/>
    <property type="match status" value="1"/>
</dbReference>
<keyword evidence="3" id="KW-1185">Reference proteome</keyword>
<dbReference type="Gene3D" id="1.10.150.310">
    <property type="entry name" value="Tex RuvX-like domain-like"/>
    <property type="match status" value="1"/>
</dbReference>
<dbReference type="Gene3D" id="1.10.10.650">
    <property type="entry name" value="RuvA domain 2-like"/>
    <property type="match status" value="1"/>
</dbReference>
<dbReference type="GO" id="GO:0003735">
    <property type="term" value="F:structural constituent of ribosome"/>
    <property type="evidence" value="ECO:0007669"/>
    <property type="project" value="TreeGrafter"/>
</dbReference>
<dbReference type="SMART" id="SM00732">
    <property type="entry name" value="YqgFc"/>
    <property type="match status" value="1"/>
</dbReference>
<gene>
    <name evidence="2" type="ORF">C7380_13015</name>
</gene>
<dbReference type="SMART" id="SM00316">
    <property type="entry name" value="S1"/>
    <property type="match status" value="1"/>
</dbReference>
<organism evidence="2 3">
    <name type="scientific">Oceanotoga teriensis</name>
    <dbReference type="NCBI Taxonomy" id="515440"/>
    <lineage>
        <taxon>Bacteria</taxon>
        <taxon>Thermotogati</taxon>
        <taxon>Thermotogota</taxon>
        <taxon>Thermotogae</taxon>
        <taxon>Petrotogales</taxon>
        <taxon>Petrotogaceae</taxon>
        <taxon>Oceanotoga</taxon>
    </lineage>
</organism>
<dbReference type="Proteomes" id="UP000245921">
    <property type="component" value="Unassembled WGS sequence"/>
</dbReference>
<dbReference type="Pfam" id="PF22706">
    <property type="entry name" value="Tex_central_region"/>
    <property type="match status" value="1"/>
</dbReference>
<dbReference type="InterPro" id="IPR023323">
    <property type="entry name" value="Tex-like_dom_sf"/>
</dbReference>
<dbReference type="Pfam" id="PF12836">
    <property type="entry name" value="HHH_3"/>
    <property type="match status" value="1"/>
</dbReference>
<dbReference type="InterPro" id="IPR050437">
    <property type="entry name" value="Ribos_protein_bS1-like"/>
</dbReference>
<dbReference type="Gene3D" id="1.10.3500.10">
    <property type="entry name" value="Tex N-terminal region-like"/>
    <property type="match status" value="1"/>
</dbReference>
<dbReference type="InterPro" id="IPR037027">
    <property type="entry name" value="YqgF/RNaseH-like_dom_sf"/>
</dbReference>
<dbReference type="InterPro" id="IPR018974">
    <property type="entry name" value="Tex-like_N"/>
</dbReference>
<dbReference type="AlphaFoldDB" id="A0AA45C4L4"/>
<reference evidence="2 3" key="1">
    <citation type="submission" date="2018-05" db="EMBL/GenBank/DDBJ databases">
        <title>Genomic Encyclopedia of Type Strains, Phase IV (KMG-IV): sequencing the most valuable type-strain genomes for metagenomic binning, comparative biology and taxonomic classification.</title>
        <authorList>
            <person name="Goeker M."/>
        </authorList>
    </citation>
    <scope>NUCLEOTIDE SEQUENCE [LARGE SCALE GENOMIC DNA]</scope>
    <source>
        <strain evidence="2 3">DSM 24906</strain>
    </source>
</reference>
<dbReference type="Pfam" id="PF00575">
    <property type="entry name" value="S1"/>
    <property type="match status" value="1"/>
</dbReference>
<dbReference type="EMBL" id="QGGI01000030">
    <property type="protein sequence ID" value="PWJ86732.1"/>
    <property type="molecule type" value="Genomic_DNA"/>
</dbReference>
<dbReference type="InterPro" id="IPR041692">
    <property type="entry name" value="HHH_9"/>
</dbReference>
<dbReference type="FunFam" id="1.10.10.650:FF:000001">
    <property type="entry name" value="S1 RNA-binding domain 1"/>
    <property type="match status" value="1"/>
</dbReference>
<dbReference type="PANTHER" id="PTHR10724">
    <property type="entry name" value="30S RIBOSOMAL PROTEIN S1"/>
    <property type="match status" value="1"/>
</dbReference>
<dbReference type="GO" id="GO:0005737">
    <property type="term" value="C:cytoplasm"/>
    <property type="evidence" value="ECO:0007669"/>
    <property type="project" value="UniProtKB-ARBA"/>
</dbReference>
<dbReference type="Pfam" id="PF16921">
    <property type="entry name" value="Tex_YqgF"/>
    <property type="match status" value="1"/>
</dbReference>
<evidence type="ECO:0000259" key="1">
    <source>
        <dbReference type="PROSITE" id="PS50126"/>
    </source>
</evidence>
<dbReference type="InterPro" id="IPR006641">
    <property type="entry name" value="YqgF/RNaseH-like_dom"/>
</dbReference>
<dbReference type="Pfam" id="PF17674">
    <property type="entry name" value="HHH_9"/>
    <property type="match status" value="1"/>
</dbReference>
<dbReference type="InterPro" id="IPR012340">
    <property type="entry name" value="NA-bd_OB-fold"/>
</dbReference>
<dbReference type="PANTHER" id="PTHR10724:SF10">
    <property type="entry name" value="S1 RNA-BINDING DOMAIN-CONTAINING PROTEIN 1"/>
    <property type="match status" value="1"/>
</dbReference>
<name>A0AA45C4L4_9BACT</name>
<sequence>MNIIKHISNELKVSEKGVNNTINLLEDGNTVPFISRYRKELTGNFNEEIIRKIDELNNYYKNLESYKETVLKSIDEQGQLTEDLKISILNCTKMPDLEDIYLPYKKRKKTKADKAIEAGLEDPTLIILNGKNIEKDFFKTYINDEYPNEDSIIEGISHIIGQKFAHDKIIREKLRNNYEKFGFIISNKKKDFLETETKYDMYNEFSQKISEIQDYRVLAINRGEKENILTVKLELHNSYINALFNLYMTNKSYNDEIISLGLDYGFKSLLNPSIEREIRQNLSLKAEESAINLFSNNLRQLLLTPPLKNKRILAIDPGFRTGCKVVAINEFGNFLEYNTIFPVPPKNDFFGSEKTVLNMIKKHSLNLIVIGNGTASRETQNFIVQVKKNNNLNIKYIFANEAGASVYSASKIAKQEFPDFDVTVRGAISIGRRIQDPLAELVKIDPKSIGVGQYQHDVNQKSLKEKLNNVVESVVNYVGVNLNTASSSLLQFVSGITPTISKRIIQYRENTGSFKSRDEIKNIKGLGPKSFEQSAGFLRIFDSTNPLDMTGIHPESYNFTIDFIQFLGYSIDKIFDKEFKDTLNNILNDDNRIKDISEELNIGTYTLEDIIKELLKPGRDLRDDLPAPILFDDVLNFEDLKEGMVLEGKITNITDFGAFVDLGIKESGLIHKSNLSDSYVKHPTDVVKINDIVRVEIIKIDKNLKRINLKRLNKKGA</sequence>
<dbReference type="FunFam" id="3.30.420.140:FF:000001">
    <property type="entry name" value="RNA-binding transcriptional accessory protein"/>
    <property type="match status" value="1"/>
</dbReference>
<accession>A0AA45C4L4</accession>
<proteinExistence type="predicted"/>
<feature type="domain" description="S1 motif" evidence="1">
    <location>
        <begin position="643"/>
        <end position="712"/>
    </location>
</feature>
<dbReference type="PROSITE" id="PS50126">
    <property type="entry name" value="S1"/>
    <property type="match status" value="1"/>
</dbReference>
<dbReference type="GO" id="GO:0006412">
    <property type="term" value="P:translation"/>
    <property type="evidence" value="ECO:0007669"/>
    <property type="project" value="TreeGrafter"/>
</dbReference>
<dbReference type="FunFam" id="2.40.50.140:FF:000051">
    <property type="entry name" value="RNA-binding transcriptional accessory protein"/>
    <property type="match status" value="1"/>
</dbReference>
<dbReference type="SUPFAM" id="SSF47781">
    <property type="entry name" value="RuvA domain 2-like"/>
    <property type="match status" value="2"/>
</dbReference>
<protein>
    <recommendedName>
        <fullName evidence="1">S1 motif domain-containing protein</fullName>
    </recommendedName>
</protein>
<dbReference type="InterPro" id="IPR012337">
    <property type="entry name" value="RNaseH-like_sf"/>
</dbReference>
<dbReference type="InterPro" id="IPR023319">
    <property type="entry name" value="Tex-like_HTH_dom_sf"/>
</dbReference>
<dbReference type="SUPFAM" id="SSF53098">
    <property type="entry name" value="Ribonuclease H-like"/>
    <property type="match status" value="1"/>
</dbReference>
<dbReference type="InterPro" id="IPR044146">
    <property type="entry name" value="S1_Tex"/>
</dbReference>
<dbReference type="CDD" id="cd05685">
    <property type="entry name" value="S1_Tex"/>
    <property type="match status" value="1"/>
</dbReference>
<dbReference type="InterPro" id="IPR003029">
    <property type="entry name" value="S1_domain"/>
</dbReference>
<dbReference type="InterPro" id="IPR055179">
    <property type="entry name" value="Tex-like_central_region"/>
</dbReference>
<dbReference type="SUPFAM" id="SSF50249">
    <property type="entry name" value="Nucleic acid-binding proteins"/>
    <property type="match status" value="1"/>
</dbReference>
<evidence type="ECO:0000313" key="3">
    <source>
        <dbReference type="Proteomes" id="UP000245921"/>
    </source>
</evidence>
<dbReference type="Gene3D" id="2.40.50.140">
    <property type="entry name" value="Nucleic acid-binding proteins"/>
    <property type="match status" value="1"/>
</dbReference>
<dbReference type="FunFam" id="1.10.150.310:FF:000001">
    <property type="entry name" value="RNA-binding transcriptional accessory protein"/>
    <property type="match status" value="1"/>
</dbReference>
<dbReference type="SUPFAM" id="SSF158832">
    <property type="entry name" value="Tex N-terminal region-like"/>
    <property type="match status" value="1"/>
</dbReference>
<dbReference type="InterPro" id="IPR010994">
    <property type="entry name" value="RuvA_2-like"/>
</dbReference>
<dbReference type="InterPro" id="IPR032639">
    <property type="entry name" value="Tex_YqgF"/>
</dbReference>
<comment type="caution">
    <text evidence="2">The sequence shown here is derived from an EMBL/GenBank/DDBJ whole genome shotgun (WGS) entry which is preliminary data.</text>
</comment>
<dbReference type="RefSeq" id="WP_109606569.1">
    <property type="nucleotide sequence ID" value="NZ_QGGI01000030.1"/>
</dbReference>
<dbReference type="GO" id="GO:0006139">
    <property type="term" value="P:nucleobase-containing compound metabolic process"/>
    <property type="evidence" value="ECO:0007669"/>
    <property type="project" value="InterPro"/>
</dbReference>
<evidence type="ECO:0000313" key="2">
    <source>
        <dbReference type="EMBL" id="PWJ86732.1"/>
    </source>
</evidence>